<proteinExistence type="predicted"/>
<keyword evidence="2" id="KW-1185">Reference proteome</keyword>
<dbReference type="EMBL" id="VSRR010002154">
    <property type="protein sequence ID" value="MPC29880.1"/>
    <property type="molecule type" value="Genomic_DNA"/>
</dbReference>
<gene>
    <name evidence="1" type="ORF">E2C01_023132</name>
</gene>
<sequence length="92" mass="10367">MKTDMQVMVIIMTQADPHPMYDSNQLPLLLGSLTSQLDLYFTILPMTELLDGPKAQIHCDPPGTSNLQKLHLLLKYLGRKEADARLQDTTKT</sequence>
<name>A0A5B7E769_PORTR</name>
<dbReference type="Proteomes" id="UP000324222">
    <property type="component" value="Unassembled WGS sequence"/>
</dbReference>
<comment type="caution">
    <text evidence="1">The sequence shown here is derived from an EMBL/GenBank/DDBJ whole genome shotgun (WGS) entry which is preliminary data.</text>
</comment>
<evidence type="ECO:0000313" key="2">
    <source>
        <dbReference type="Proteomes" id="UP000324222"/>
    </source>
</evidence>
<organism evidence="1 2">
    <name type="scientific">Portunus trituberculatus</name>
    <name type="common">Swimming crab</name>
    <name type="synonym">Neptunus trituberculatus</name>
    <dbReference type="NCBI Taxonomy" id="210409"/>
    <lineage>
        <taxon>Eukaryota</taxon>
        <taxon>Metazoa</taxon>
        <taxon>Ecdysozoa</taxon>
        <taxon>Arthropoda</taxon>
        <taxon>Crustacea</taxon>
        <taxon>Multicrustacea</taxon>
        <taxon>Malacostraca</taxon>
        <taxon>Eumalacostraca</taxon>
        <taxon>Eucarida</taxon>
        <taxon>Decapoda</taxon>
        <taxon>Pleocyemata</taxon>
        <taxon>Brachyura</taxon>
        <taxon>Eubrachyura</taxon>
        <taxon>Portunoidea</taxon>
        <taxon>Portunidae</taxon>
        <taxon>Portuninae</taxon>
        <taxon>Portunus</taxon>
    </lineage>
</organism>
<reference evidence="1 2" key="1">
    <citation type="submission" date="2019-05" db="EMBL/GenBank/DDBJ databases">
        <title>Another draft genome of Portunus trituberculatus and its Hox gene families provides insights of decapod evolution.</title>
        <authorList>
            <person name="Jeong J.-H."/>
            <person name="Song I."/>
            <person name="Kim S."/>
            <person name="Choi T."/>
            <person name="Kim D."/>
            <person name="Ryu S."/>
            <person name="Kim W."/>
        </authorList>
    </citation>
    <scope>NUCLEOTIDE SEQUENCE [LARGE SCALE GENOMIC DNA]</scope>
    <source>
        <tissue evidence="1">Muscle</tissue>
    </source>
</reference>
<dbReference type="AlphaFoldDB" id="A0A5B7E769"/>
<protein>
    <submittedName>
        <fullName evidence="1">Uncharacterized protein</fullName>
    </submittedName>
</protein>
<accession>A0A5B7E769</accession>
<evidence type="ECO:0000313" key="1">
    <source>
        <dbReference type="EMBL" id="MPC29880.1"/>
    </source>
</evidence>